<organism evidence="2">
    <name type="scientific">Amphimedon queenslandica</name>
    <name type="common">Sponge</name>
    <dbReference type="NCBI Taxonomy" id="400682"/>
    <lineage>
        <taxon>Eukaryota</taxon>
        <taxon>Metazoa</taxon>
        <taxon>Porifera</taxon>
        <taxon>Demospongiae</taxon>
        <taxon>Heteroscleromorpha</taxon>
        <taxon>Haplosclerida</taxon>
        <taxon>Niphatidae</taxon>
        <taxon>Amphimedon</taxon>
    </lineage>
</organism>
<feature type="region of interest" description="Disordered" evidence="1">
    <location>
        <begin position="1"/>
        <end position="29"/>
    </location>
</feature>
<evidence type="ECO:0000313" key="2">
    <source>
        <dbReference type="EnsemblMetazoa" id="Aqu2.1.32193_001"/>
    </source>
</evidence>
<dbReference type="InParanoid" id="A0A1X7UWP1"/>
<protein>
    <submittedName>
        <fullName evidence="2">Uncharacterized protein</fullName>
    </submittedName>
</protein>
<dbReference type="EnsemblMetazoa" id="Aqu2.1.32193_001">
    <property type="protein sequence ID" value="Aqu2.1.32193_001"/>
    <property type="gene ID" value="Aqu2.1.32193"/>
</dbReference>
<proteinExistence type="predicted"/>
<accession>A0A1X7UWP1</accession>
<sequence length="63" mass="7142">MDETSCRMHLPGNSTSHTSGSRTVSLKTTGHKKDHFTVAPVLKLMELLSQNHLLFSKERELDY</sequence>
<dbReference type="AlphaFoldDB" id="A0A1X7UWP1"/>
<feature type="compositionally biased region" description="Polar residues" evidence="1">
    <location>
        <begin position="12"/>
        <end position="28"/>
    </location>
</feature>
<name>A0A1X7UWP1_AMPQE</name>
<evidence type="ECO:0000256" key="1">
    <source>
        <dbReference type="SAM" id="MobiDB-lite"/>
    </source>
</evidence>
<reference evidence="2" key="1">
    <citation type="submission" date="2017-05" db="UniProtKB">
        <authorList>
            <consortium name="EnsemblMetazoa"/>
        </authorList>
    </citation>
    <scope>IDENTIFICATION</scope>
</reference>